<feature type="transmembrane region" description="Helical" evidence="1">
    <location>
        <begin position="133"/>
        <end position="150"/>
    </location>
</feature>
<evidence type="ECO:0000256" key="1">
    <source>
        <dbReference type="SAM" id="Phobius"/>
    </source>
</evidence>
<dbReference type="AlphaFoldDB" id="A0A552Q807"/>
<feature type="transmembrane region" description="Helical" evidence="1">
    <location>
        <begin position="309"/>
        <end position="330"/>
    </location>
</feature>
<reference evidence="2 3" key="1">
    <citation type="submission" date="2019-01" db="EMBL/GenBank/DDBJ databases">
        <title>Coherence of Microcystis species and biogeography revealed through population genomics.</title>
        <authorList>
            <person name="Perez-Carrascal O.M."/>
            <person name="Terrat Y."/>
            <person name="Giani A."/>
            <person name="Fortin N."/>
            <person name="Tromas N."/>
            <person name="Shapiro B.J."/>
        </authorList>
    </citation>
    <scope>NUCLEOTIDE SEQUENCE [LARGE SCALE GENOMIC DNA]</scope>
    <source>
        <strain evidence="2">Mp_MB_F_20051200_S9</strain>
    </source>
</reference>
<gene>
    <name evidence="2" type="ORF">EWV53_04260</name>
</gene>
<protein>
    <recommendedName>
        <fullName evidence="4">Glycosyltransferase RgtA/B/C/D-like domain-containing protein</fullName>
    </recommendedName>
</protein>
<organism evidence="2 3">
    <name type="scientific">Microcystis panniformis Mp_MB_F_20051200_S9</name>
    <dbReference type="NCBI Taxonomy" id="2486223"/>
    <lineage>
        <taxon>Bacteria</taxon>
        <taxon>Bacillati</taxon>
        <taxon>Cyanobacteriota</taxon>
        <taxon>Cyanophyceae</taxon>
        <taxon>Oscillatoriophycideae</taxon>
        <taxon>Chroococcales</taxon>
        <taxon>Microcystaceae</taxon>
        <taxon>Microcystis</taxon>
    </lineage>
</organism>
<keyword evidence="1" id="KW-1133">Transmembrane helix</keyword>
<evidence type="ECO:0000313" key="2">
    <source>
        <dbReference type="EMBL" id="TRV65358.1"/>
    </source>
</evidence>
<dbReference type="Proteomes" id="UP000317165">
    <property type="component" value="Unassembled WGS sequence"/>
</dbReference>
<feature type="transmembrane region" description="Helical" evidence="1">
    <location>
        <begin position="179"/>
        <end position="195"/>
    </location>
</feature>
<keyword evidence="1" id="KW-0472">Membrane</keyword>
<name>A0A552Q807_9CHRO</name>
<feature type="transmembrane region" description="Helical" evidence="1">
    <location>
        <begin position="376"/>
        <end position="396"/>
    </location>
</feature>
<feature type="transmembrane region" description="Helical" evidence="1">
    <location>
        <begin position="336"/>
        <end position="355"/>
    </location>
</feature>
<accession>A0A552Q807</accession>
<evidence type="ECO:0000313" key="3">
    <source>
        <dbReference type="Proteomes" id="UP000317165"/>
    </source>
</evidence>
<comment type="caution">
    <text evidence="2">The sequence shown here is derived from an EMBL/GenBank/DDBJ whole genome shotgun (WGS) entry which is preliminary data.</text>
</comment>
<feature type="transmembrane region" description="Helical" evidence="1">
    <location>
        <begin position="207"/>
        <end position="231"/>
    </location>
</feature>
<feature type="transmembrane region" description="Helical" evidence="1">
    <location>
        <begin position="77"/>
        <end position="97"/>
    </location>
</feature>
<dbReference type="EMBL" id="SFAC01000049">
    <property type="protein sequence ID" value="TRV65358.1"/>
    <property type="molecule type" value="Genomic_DNA"/>
</dbReference>
<keyword evidence="1" id="KW-0812">Transmembrane</keyword>
<evidence type="ECO:0008006" key="4">
    <source>
        <dbReference type="Google" id="ProtNLM"/>
    </source>
</evidence>
<sequence length="532" mass="60047">MSNLIFITSLVTFILAARWPGFLPPMLNPDEALFTAGAIKLLKEPVFWRAVDTGSSGPLNVYPLTLPAFFGFRIEYASSRVIGLIMIIAAIVCLYYALSTLYDKSLSRLAIVPVVTTVALMTFFDYVHYTSEHFSVAILSVAFLIVCKYYTGNSSNPNHLIFALGFILGTTPFAKMQSVPIAFSIACIFLHILWLKSSARGQFIRSLAAFFLGGMLFSAVVVLYLTIFSIYDTFWKSYIQQNLLIYSTHGLMGDVNQMSFFRKILRFLNMLRKAQDTQILFLLTAIVLILGIPFLIIKRVSLSLNPEKSNTFCFVYYSLFILTASSYSIIRPGNGFTHYLLFLIVPSGLIIGVFLGELAKVLQVSKLTRSDLKFSLLTGVIFITFASSFLQFAIIITSDNVYLNNRRRFARNYLSPIAKTILKYASPGESMAVWGWASELYVDTSLVQATRDSVSVWPILPGSLQEYFLKRYTDDLINSNAKLFVDAVAPRMFLFTDRKTHGHEVFPEIARVIKENYRLVDEVQGVRIYLKK</sequence>
<feature type="transmembrane region" description="Helical" evidence="1">
    <location>
        <begin position="109"/>
        <end position="127"/>
    </location>
</feature>
<proteinExistence type="predicted"/>
<feature type="transmembrane region" description="Helical" evidence="1">
    <location>
        <begin position="279"/>
        <end position="297"/>
    </location>
</feature>